<dbReference type="AlphaFoldDB" id="A0AA89B8P7"/>
<sequence length="245" mass="26004">MRTINTISGGITTRGLSGQTRKAYARKVCDTSHSLNKKMKSLSAISFSDENIRDIKIPHENPQVVTLKGIRVLKELKSNLQGLSPKPSHQALDFTRSLKKDAIEAMNGQDLDECKNTFNQAQYRSGGKSGGGGGFRSGGSGSGHCVGGGGGCGYGRHDAGDVGYRGGGYKGSRDLGWWVRALKGPLSTSAADIEELKTKDDADQESRLALSKCNSKTSSGIDSHGAPRKSKTFINLPLDSKDLSG</sequence>
<evidence type="ECO:0000313" key="2">
    <source>
        <dbReference type="EMBL" id="KAK3034079.1"/>
    </source>
</evidence>
<accession>A0AA89B8P7</accession>
<dbReference type="Proteomes" id="UP001188597">
    <property type="component" value="Unassembled WGS sequence"/>
</dbReference>
<name>A0AA89B8P7_9ASTE</name>
<gene>
    <name evidence="2" type="ORF">RJ639_034304</name>
</gene>
<feature type="region of interest" description="Disordered" evidence="1">
    <location>
        <begin position="198"/>
        <end position="245"/>
    </location>
</feature>
<keyword evidence="3" id="KW-1185">Reference proteome</keyword>
<evidence type="ECO:0000313" key="3">
    <source>
        <dbReference type="Proteomes" id="UP001188597"/>
    </source>
</evidence>
<comment type="caution">
    <text evidence="2">The sequence shown here is derived from an EMBL/GenBank/DDBJ whole genome shotgun (WGS) entry which is preliminary data.</text>
</comment>
<feature type="compositionally biased region" description="Polar residues" evidence="1">
    <location>
        <begin position="212"/>
        <end position="221"/>
    </location>
</feature>
<organism evidence="2 3">
    <name type="scientific">Escallonia herrerae</name>
    <dbReference type="NCBI Taxonomy" id="1293975"/>
    <lineage>
        <taxon>Eukaryota</taxon>
        <taxon>Viridiplantae</taxon>
        <taxon>Streptophyta</taxon>
        <taxon>Embryophyta</taxon>
        <taxon>Tracheophyta</taxon>
        <taxon>Spermatophyta</taxon>
        <taxon>Magnoliopsida</taxon>
        <taxon>eudicotyledons</taxon>
        <taxon>Gunneridae</taxon>
        <taxon>Pentapetalae</taxon>
        <taxon>asterids</taxon>
        <taxon>campanulids</taxon>
        <taxon>Escalloniales</taxon>
        <taxon>Escalloniaceae</taxon>
        <taxon>Escallonia</taxon>
    </lineage>
</organism>
<proteinExistence type="predicted"/>
<reference evidence="2" key="1">
    <citation type="submission" date="2022-12" db="EMBL/GenBank/DDBJ databases">
        <title>Draft genome assemblies for two species of Escallonia (Escalloniales).</title>
        <authorList>
            <person name="Chanderbali A."/>
            <person name="Dervinis C."/>
            <person name="Anghel I."/>
            <person name="Soltis D."/>
            <person name="Soltis P."/>
            <person name="Zapata F."/>
        </authorList>
    </citation>
    <scope>NUCLEOTIDE SEQUENCE</scope>
    <source>
        <strain evidence="2">UCBG64.0493</strain>
        <tissue evidence="2">Leaf</tissue>
    </source>
</reference>
<protein>
    <submittedName>
        <fullName evidence="2">Uncharacterized protein</fullName>
    </submittedName>
</protein>
<evidence type="ECO:0000256" key="1">
    <source>
        <dbReference type="SAM" id="MobiDB-lite"/>
    </source>
</evidence>
<dbReference type="EMBL" id="JAVXUP010000213">
    <property type="protein sequence ID" value="KAK3034079.1"/>
    <property type="molecule type" value="Genomic_DNA"/>
</dbReference>